<dbReference type="InterPro" id="IPR036390">
    <property type="entry name" value="WH_DNA-bd_sf"/>
</dbReference>
<dbReference type="RefSeq" id="WP_081204725.1">
    <property type="nucleotide sequence ID" value="NZ_FOCZ01000004.1"/>
</dbReference>
<dbReference type="Pfam" id="PF00392">
    <property type="entry name" value="GntR"/>
    <property type="match status" value="1"/>
</dbReference>
<dbReference type="STRING" id="354355.SAMN05660816_02694"/>
<keyword evidence="1" id="KW-0805">Transcription regulation</keyword>
<organism evidence="5 6">
    <name type="scientific">Niastella yeongjuensis</name>
    <dbReference type="NCBI Taxonomy" id="354355"/>
    <lineage>
        <taxon>Bacteria</taxon>
        <taxon>Pseudomonadati</taxon>
        <taxon>Bacteroidota</taxon>
        <taxon>Chitinophagia</taxon>
        <taxon>Chitinophagales</taxon>
        <taxon>Chitinophagaceae</taxon>
        <taxon>Niastella</taxon>
    </lineage>
</organism>
<dbReference type="Gene3D" id="3.40.50.2300">
    <property type="match status" value="1"/>
</dbReference>
<name>A0A1V9DY39_9BACT</name>
<evidence type="ECO:0000313" key="6">
    <source>
        <dbReference type="Proteomes" id="UP000192610"/>
    </source>
</evidence>
<comment type="caution">
    <text evidence="5">The sequence shown here is derived from an EMBL/GenBank/DDBJ whole genome shotgun (WGS) entry which is preliminary data.</text>
</comment>
<dbReference type="Gene3D" id="1.10.10.10">
    <property type="entry name" value="Winged helix-like DNA-binding domain superfamily/Winged helix DNA-binding domain"/>
    <property type="match status" value="1"/>
</dbReference>
<dbReference type="CDD" id="cd07377">
    <property type="entry name" value="WHTH_GntR"/>
    <property type="match status" value="1"/>
</dbReference>
<reference evidence="6" key="1">
    <citation type="submission" date="2016-04" db="EMBL/GenBank/DDBJ databases">
        <authorList>
            <person name="Chen L."/>
            <person name="Zhuang W."/>
            <person name="Wang G."/>
        </authorList>
    </citation>
    <scope>NUCLEOTIDE SEQUENCE [LARGE SCALE GENOMIC DNA]</scope>
    <source>
        <strain evidence="6">17621</strain>
    </source>
</reference>
<sequence length="343" mass="39450">MKKDSIFQHLFIDYYSATPKYLQLANSIIKAIGEGKIQKDELLPSINELSFEFEISRDTAEKGYKHLKKIGILGSVPGKGYFVKNTEVGQHLKIFLLFNKLSPHKKIIYDAFVASLGEMASVDFYIYNNDFAFFKRLIQNKKNDYSHYVIIPHFLDGGENASEIINTLPKEKLILMDKLLPGVEGTFGAVYENFEKDIYDALEQSLEPLSKYHTIKIIFPEYTYHPVEILKGFYRFCQQYAFNYKVVHDIANEPIKEGEVFINLMENDLVILIEKILATKLKVGKHVGVISYNETPLKKIILNGITTISTDFEMMGEKTAQLILEQSTEHIEIPFYLTQRSSL</sequence>
<keyword evidence="3" id="KW-0804">Transcription</keyword>
<dbReference type="SMART" id="SM00345">
    <property type="entry name" value="HTH_GNTR"/>
    <property type="match status" value="1"/>
</dbReference>
<keyword evidence="6" id="KW-1185">Reference proteome</keyword>
<evidence type="ECO:0000313" key="5">
    <source>
        <dbReference type="EMBL" id="OQP38719.1"/>
    </source>
</evidence>
<dbReference type="GO" id="GO:0003677">
    <property type="term" value="F:DNA binding"/>
    <property type="evidence" value="ECO:0007669"/>
    <property type="project" value="UniProtKB-KW"/>
</dbReference>
<keyword evidence="2" id="KW-0238">DNA-binding</keyword>
<dbReference type="PANTHER" id="PTHR38445">
    <property type="entry name" value="HTH-TYPE TRANSCRIPTIONAL REPRESSOR YTRA"/>
    <property type="match status" value="1"/>
</dbReference>
<dbReference type="Proteomes" id="UP000192610">
    <property type="component" value="Unassembled WGS sequence"/>
</dbReference>
<evidence type="ECO:0000259" key="4">
    <source>
        <dbReference type="PROSITE" id="PS50949"/>
    </source>
</evidence>
<dbReference type="InterPro" id="IPR000524">
    <property type="entry name" value="Tscrpt_reg_HTH_GntR"/>
</dbReference>
<accession>A0A1V9DY39</accession>
<dbReference type="GO" id="GO:0003700">
    <property type="term" value="F:DNA-binding transcription factor activity"/>
    <property type="evidence" value="ECO:0007669"/>
    <property type="project" value="InterPro"/>
</dbReference>
<dbReference type="SUPFAM" id="SSF46785">
    <property type="entry name" value="Winged helix' DNA-binding domain"/>
    <property type="match status" value="1"/>
</dbReference>
<dbReference type="InterPro" id="IPR036388">
    <property type="entry name" value="WH-like_DNA-bd_sf"/>
</dbReference>
<protein>
    <submittedName>
        <fullName evidence="5">Transcriptional regulator</fullName>
    </submittedName>
</protein>
<proteinExistence type="predicted"/>
<dbReference type="AlphaFoldDB" id="A0A1V9DY39"/>
<evidence type="ECO:0000256" key="3">
    <source>
        <dbReference type="ARBA" id="ARBA00023163"/>
    </source>
</evidence>
<dbReference type="SUPFAM" id="SSF53822">
    <property type="entry name" value="Periplasmic binding protein-like I"/>
    <property type="match status" value="1"/>
</dbReference>
<dbReference type="EMBL" id="LVXG01000082">
    <property type="protein sequence ID" value="OQP38719.1"/>
    <property type="molecule type" value="Genomic_DNA"/>
</dbReference>
<feature type="domain" description="HTH gntR-type" evidence="4">
    <location>
        <begin position="18"/>
        <end position="86"/>
    </location>
</feature>
<dbReference type="PANTHER" id="PTHR38445:SF10">
    <property type="entry name" value="GNTR-FAMILY TRANSCRIPTIONAL REGULATOR"/>
    <property type="match status" value="1"/>
</dbReference>
<gene>
    <name evidence="5" type="ORF">A4H97_18545</name>
</gene>
<evidence type="ECO:0000256" key="1">
    <source>
        <dbReference type="ARBA" id="ARBA00023015"/>
    </source>
</evidence>
<dbReference type="OrthoDB" id="742238at2"/>
<dbReference type="InterPro" id="IPR028082">
    <property type="entry name" value="Peripla_BP_I"/>
</dbReference>
<dbReference type="PROSITE" id="PS50949">
    <property type="entry name" value="HTH_GNTR"/>
    <property type="match status" value="1"/>
</dbReference>
<evidence type="ECO:0000256" key="2">
    <source>
        <dbReference type="ARBA" id="ARBA00023125"/>
    </source>
</evidence>